<sequence>MGRSVLTLVATVLVSLGLWPAAARGQSVLAAGSDPSVDGTDVAFVTPGFGVAVLLRGGVGWTRFSAHGIAVGGRYVATTDGKFVRVAERDTGREVLALEDTLAAHPAVSDRWLVYRRSGPSTTLVAVPIAGGPARIVAGAGLPASLGRPSLDGSRLVFDVFGRREKRIDEIDLTTGRRSTLRSGRHTFAHPSVRGGRLLWVEYGRRHHSLRLGDLSARGGRVLLRIPTRSQPPPPGRAAVERTLFTTALGDDAAFVTQVRSREGYGTSSRQSILRVPLR</sequence>
<gene>
    <name evidence="1" type="ORF">AVDCRST_MAG85-176</name>
</gene>
<organism evidence="1">
    <name type="scientific">uncultured Solirubrobacteraceae bacterium</name>
    <dbReference type="NCBI Taxonomy" id="1162706"/>
    <lineage>
        <taxon>Bacteria</taxon>
        <taxon>Bacillati</taxon>
        <taxon>Actinomycetota</taxon>
        <taxon>Thermoleophilia</taxon>
        <taxon>Solirubrobacterales</taxon>
        <taxon>Solirubrobacteraceae</taxon>
        <taxon>environmental samples</taxon>
    </lineage>
</organism>
<proteinExistence type="predicted"/>
<evidence type="ECO:0008006" key="2">
    <source>
        <dbReference type="Google" id="ProtNLM"/>
    </source>
</evidence>
<dbReference type="EMBL" id="CADCVT010000020">
    <property type="protein sequence ID" value="CAA9474187.1"/>
    <property type="molecule type" value="Genomic_DNA"/>
</dbReference>
<evidence type="ECO:0000313" key="1">
    <source>
        <dbReference type="EMBL" id="CAA9474187.1"/>
    </source>
</evidence>
<reference evidence="1" key="1">
    <citation type="submission" date="2020-02" db="EMBL/GenBank/DDBJ databases">
        <authorList>
            <person name="Meier V. D."/>
        </authorList>
    </citation>
    <scope>NUCLEOTIDE SEQUENCE</scope>
    <source>
        <strain evidence="1">AVDCRST_MAG85</strain>
    </source>
</reference>
<dbReference type="AlphaFoldDB" id="A0A6J4RIF6"/>
<accession>A0A6J4RIF6</accession>
<name>A0A6J4RIF6_9ACTN</name>
<dbReference type="SUPFAM" id="SSF69304">
    <property type="entry name" value="Tricorn protease N-terminal domain"/>
    <property type="match status" value="1"/>
</dbReference>
<protein>
    <recommendedName>
        <fullName evidence="2">TolB protein, periplasmic protein involved in the tonb-independent uptake of group A colicins</fullName>
    </recommendedName>
</protein>